<dbReference type="PANTHER" id="PTHR13414">
    <property type="entry name" value="HUEL-CATION TRANSPORTER"/>
    <property type="match status" value="1"/>
</dbReference>
<evidence type="ECO:0000259" key="7">
    <source>
        <dbReference type="Pfam" id="PF01545"/>
    </source>
</evidence>
<name>A0ABR5ATS5_BACBA</name>
<gene>
    <name evidence="8" type="ORF">SD77_0758</name>
</gene>
<feature type="transmembrane region" description="Helical" evidence="6">
    <location>
        <begin position="175"/>
        <end position="195"/>
    </location>
</feature>
<dbReference type="InterPro" id="IPR027469">
    <property type="entry name" value="Cation_efflux_TMD_sf"/>
</dbReference>
<feature type="transmembrane region" description="Helical" evidence="6">
    <location>
        <begin position="76"/>
        <end position="95"/>
    </location>
</feature>
<dbReference type="RefSeq" id="WP_041113905.1">
    <property type="nucleotide sequence ID" value="NZ_JARTHD010000053.1"/>
</dbReference>
<comment type="subcellular location">
    <subcellularLocation>
        <location evidence="1">Membrane</location>
        <topology evidence="1">Multi-pass membrane protein</topology>
    </subcellularLocation>
</comment>
<feature type="transmembrane region" description="Helical" evidence="6">
    <location>
        <begin position="115"/>
        <end position="134"/>
    </location>
</feature>
<evidence type="ECO:0000256" key="3">
    <source>
        <dbReference type="ARBA" id="ARBA00022692"/>
    </source>
</evidence>
<feature type="domain" description="Cation efflux protein transmembrane" evidence="7">
    <location>
        <begin position="16"/>
        <end position="226"/>
    </location>
</feature>
<evidence type="ECO:0000313" key="9">
    <source>
        <dbReference type="Proteomes" id="UP000031982"/>
    </source>
</evidence>
<keyword evidence="2" id="KW-0813">Transport</keyword>
<sequence length="321" mass="34730">MGFIQLLKKGNTSSGIAAIGNTVLAILKGIAAAFSGSGTMFASAMHSLADAVNQGFVYFGSALAEMKPSKRFPVGFGRLINIFCMVAVIVVTIMAYETIMKGWKLLKHPSEPSDFLLNLFVLAAAIAVDGFILVKAMKEIAEEARAEKQGNIIVTAFKNAGKASPATRLVFYEDLVATSGAVLALLGIIVTQFFGFLAADGVITILIGLLMIIVAFRVGYDNMVGLIGVAAPMEVENKMAGIMLADPDVVDIYKMRMIQEGRIYHIDGIVELRKGLSLAQADDIKFRVMDRLLREPEVADVTLGIIEDDEKRHWKEVPEPT</sequence>
<evidence type="ECO:0000256" key="1">
    <source>
        <dbReference type="ARBA" id="ARBA00004141"/>
    </source>
</evidence>
<dbReference type="PANTHER" id="PTHR13414:SF9">
    <property type="entry name" value="PROTON-COUPLED ZINC ANTIPORTER SLC30A9, MITOCHONDRIAL"/>
    <property type="match status" value="1"/>
</dbReference>
<dbReference type="SUPFAM" id="SSF161111">
    <property type="entry name" value="Cation efflux protein transmembrane domain-like"/>
    <property type="match status" value="1"/>
</dbReference>
<dbReference type="SUPFAM" id="SSF160240">
    <property type="entry name" value="Cation efflux protein cytoplasmic domain-like"/>
    <property type="match status" value="1"/>
</dbReference>
<organism evidence="8 9">
    <name type="scientific">Bacillus badius</name>
    <dbReference type="NCBI Taxonomy" id="1455"/>
    <lineage>
        <taxon>Bacteria</taxon>
        <taxon>Bacillati</taxon>
        <taxon>Bacillota</taxon>
        <taxon>Bacilli</taxon>
        <taxon>Bacillales</taxon>
        <taxon>Bacillaceae</taxon>
        <taxon>Pseudobacillus</taxon>
    </lineage>
</organism>
<dbReference type="Gene3D" id="3.30.70.1350">
    <property type="entry name" value="Cation efflux protein, cytoplasmic domain"/>
    <property type="match status" value="1"/>
</dbReference>
<keyword evidence="9" id="KW-1185">Reference proteome</keyword>
<dbReference type="InterPro" id="IPR040177">
    <property type="entry name" value="SLC30A9"/>
</dbReference>
<evidence type="ECO:0000313" key="8">
    <source>
        <dbReference type="EMBL" id="KIL78157.1"/>
    </source>
</evidence>
<evidence type="ECO:0000256" key="4">
    <source>
        <dbReference type="ARBA" id="ARBA00022989"/>
    </source>
</evidence>
<protein>
    <submittedName>
        <fullName evidence="8">Cation efflux family protein</fullName>
    </submittedName>
</protein>
<dbReference type="Gene3D" id="1.20.1510.10">
    <property type="entry name" value="Cation efflux protein transmembrane domain"/>
    <property type="match status" value="1"/>
</dbReference>
<dbReference type="NCBIfam" id="TIGR01297">
    <property type="entry name" value="CDF"/>
    <property type="match status" value="1"/>
</dbReference>
<dbReference type="InterPro" id="IPR002524">
    <property type="entry name" value="Cation_efflux"/>
</dbReference>
<reference evidence="8 9" key="1">
    <citation type="submission" date="2015-01" db="EMBL/GenBank/DDBJ databases">
        <title>Genome Assembly of Bacillus badius MTCC 1458.</title>
        <authorList>
            <person name="Verma A."/>
            <person name="Khatri I."/>
            <person name="Mual P."/>
            <person name="Subramanian S."/>
            <person name="Krishnamurthi S."/>
        </authorList>
    </citation>
    <scope>NUCLEOTIDE SEQUENCE [LARGE SCALE GENOMIC DNA]</scope>
    <source>
        <strain evidence="8 9">MTCC 1458</strain>
    </source>
</reference>
<dbReference type="EMBL" id="JXLP01000010">
    <property type="protein sequence ID" value="KIL78157.1"/>
    <property type="molecule type" value="Genomic_DNA"/>
</dbReference>
<dbReference type="Pfam" id="PF01545">
    <property type="entry name" value="Cation_efflux"/>
    <property type="match status" value="1"/>
</dbReference>
<evidence type="ECO:0000256" key="5">
    <source>
        <dbReference type="ARBA" id="ARBA00023136"/>
    </source>
</evidence>
<feature type="transmembrane region" description="Helical" evidence="6">
    <location>
        <begin position="201"/>
        <end position="220"/>
    </location>
</feature>
<comment type="caution">
    <text evidence="8">The sequence shown here is derived from an EMBL/GenBank/DDBJ whole genome shotgun (WGS) entry which is preliminary data.</text>
</comment>
<evidence type="ECO:0000256" key="2">
    <source>
        <dbReference type="ARBA" id="ARBA00022448"/>
    </source>
</evidence>
<dbReference type="Proteomes" id="UP000031982">
    <property type="component" value="Unassembled WGS sequence"/>
</dbReference>
<dbReference type="InterPro" id="IPR058533">
    <property type="entry name" value="Cation_efflux_TM"/>
</dbReference>
<proteinExistence type="predicted"/>
<dbReference type="InterPro" id="IPR036837">
    <property type="entry name" value="Cation_efflux_CTD_sf"/>
</dbReference>
<keyword evidence="4 6" id="KW-1133">Transmembrane helix</keyword>
<evidence type="ECO:0000256" key="6">
    <source>
        <dbReference type="SAM" id="Phobius"/>
    </source>
</evidence>
<keyword evidence="5 6" id="KW-0472">Membrane</keyword>
<keyword evidence="3 6" id="KW-0812">Transmembrane</keyword>
<accession>A0ABR5ATS5</accession>